<evidence type="ECO:0000256" key="4">
    <source>
        <dbReference type="SAM" id="SignalP"/>
    </source>
</evidence>
<comment type="subcellular location">
    <subcellularLocation>
        <location evidence="1">Secreted</location>
    </subcellularLocation>
</comment>
<dbReference type="InterPro" id="IPR055372">
    <property type="entry name" value="CBM96"/>
</dbReference>
<comment type="caution">
    <text evidence="6">The sequence shown here is derived from an EMBL/GenBank/DDBJ whole genome shotgun (WGS) entry which is preliminary data.</text>
</comment>
<protein>
    <recommendedName>
        <fullName evidence="5">Carbohydrate-binding module family 96 domain-containing protein</fullName>
    </recommendedName>
</protein>
<keyword evidence="2" id="KW-0964">Secreted</keyword>
<evidence type="ECO:0000256" key="1">
    <source>
        <dbReference type="ARBA" id="ARBA00004613"/>
    </source>
</evidence>
<dbReference type="EMBL" id="JBFXLS010000028">
    <property type="protein sequence ID" value="KAL2826816.1"/>
    <property type="molecule type" value="Genomic_DNA"/>
</dbReference>
<sequence>MHALKLVSALAILATTSQATIINRPAIKDSTILRSTVSCTGCPESDCYKCTYGSADTLRVNTGGHAWIRSLIGFQLPEDVEPSTVTKCTVQFPAFKELPPTGFDLTVVPAVSSDWDEETVNGNNAPAATDAITIVSVPELTNPPLLDVTDACQAADDDGQFSIYLGVEFGSYEIWSKDSGNPAVLHITYN</sequence>
<feature type="domain" description="Carbohydrate-binding module family 96" evidence="5">
    <location>
        <begin position="51"/>
        <end position="188"/>
    </location>
</feature>
<evidence type="ECO:0000259" key="5">
    <source>
        <dbReference type="Pfam" id="PF24517"/>
    </source>
</evidence>
<proteinExistence type="predicted"/>
<feature type="signal peptide" evidence="4">
    <location>
        <begin position="1"/>
        <end position="19"/>
    </location>
</feature>
<evidence type="ECO:0000313" key="6">
    <source>
        <dbReference type="EMBL" id="KAL2826816.1"/>
    </source>
</evidence>
<gene>
    <name evidence="6" type="ORF">BDW59DRAFT_60958</name>
</gene>
<evidence type="ECO:0000313" key="7">
    <source>
        <dbReference type="Proteomes" id="UP001610335"/>
    </source>
</evidence>
<keyword evidence="3 4" id="KW-0732">Signal</keyword>
<organism evidence="6 7">
    <name type="scientific">Aspergillus cavernicola</name>
    <dbReference type="NCBI Taxonomy" id="176166"/>
    <lineage>
        <taxon>Eukaryota</taxon>
        <taxon>Fungi</taxon>
        <taxon>Dikarya</taxon>
        <taxon>Ascomycota</taxon>
        <taxon>Pezizomycotina</taxon>
        <taxon>Eurotiomycetes</taxon>
        <taxon>Eurotiomycetidae</taxon>
        <taxon>Eurotiales</taxon>
        <taxon>Aspergillaceae</taxon>
        <taxon>Aspergillus</taxon>
        <taxon>Aspergillus subgen. Nidulantes</taxon>
    </lineage>
</organism>
<keyword evidence="7" id="KW-1185">Reference proteome</keyword>
<evidence type="ECO:0000256" key="3">
    <source>
        <dbReference type="ARBA" id="ARBA00022729"/>
    </source>
</evidence>
<evidence type="ECO:0000256" key="2">
    <source>
        <dbReference type="ARBA" id="ARBA00022525"/>
    </source>
</evidence>
<dbReference type="Proteomes" id="UP001610335">
    <property type="component" value="Unassembled WGS sequence"/>
</dbReference>
<dbReference type="Pfam" id="PF24517">
    <property type="entry name" value="CBM96"/>
    <property type="match status" value="1"/>
</dbReference>
<feature type="chain" id="PRO_5046577880" description="Carbohydrate-binding module family 96 domain-containing protein" evidence="4">
    <location>
        <begin position="20"/>
        <end position="190"/>
    </location>
</feature>
<accession>A0ABR4IGC7</accession>
<reference evidence="6 7" key="1">
    <citation type="submission" date="2024-07" db="EMBL/GenBank/DDBJ databases">
        <title>Section-level genome sequencing and comparative genomics of Aspergillus sections Usti and Cavernicolus.</title>
        <authorList>
            <consortium name="Lawrence Berkeley National Laboratory"/>
            <person name="Nybo J.L."/>
            <person name="Vesth T.C."/>
            <person name="Theobald S."/>
            <person name="Frisvad J.C."/>
            <person name="Larsen T.O."/>
            <person name="Kjaerboelling I."/>
            <person name="Rothschild-Mancinelli K."/>
            <person name="Lyhne E.K."/>
            <person name="Kogle M.E."/>
            <person name="Barry K."/>
            <person name="Clum A."/>
            <person name="Na H."/>
            <person name="Ledsgaard L."/>
            <person name="Lin J."/>
            <person name="Lipzen A."/>
            <person name="Kuo A."/>
            <person name="Riley R."/>
            <person name="Mondo S."/>
            <person name="LaButti K."/>
            <person name="Haridas S."/>
            <person name="Pangalinan J."/>
            <person name="Salamov A.A."/>
            <person name="Simmons B.A."/>
            <person name="Magnuson J.K."/>
            <person name="Chen J."/>
            <person name="Drula E."/>
            <person name="Henrissat B."/>
            <person name="Wiebenga A."/>
            <person name="Lubbers R.J."/>
            <person name="Gomes A.C."/>
            <person name="Makela M.R."/>
            <person name="Stajich J."/>
            <person name="Grigoriev I.V."/>
            <person name="Mortensen U.H."/>
            <person name="De vries R.P."/>
            <person name="Baker S.E."/>
            <person name="Andersen M.R."/>
        </authorList>
    </citation>
    <scope>NUCLEOTIDE SEQUENCE [LARGE SCALE GENOMIC DNA]</scope>
    <source>
        <strain evidence="6 7">CBS 600.67</strain>
    </source>
</reference>
<name>A0ABR4IGC7_9EURO</name>